<name>A0A2S2DPP3_9BURK</name>
<dbReference type="KEGG" id="mtim:DIR46_24935"/>
<dbReference type="PANTHER" id="PTHR43391">
    <property type="entry name" value="RETINOL DEHYDROGENASE-RELATED"/>
    <property type="match status" value="1"/>
</dbReference>
<dbReference type="SUPFAM" id="SSF51735">
    <property type="entry name" value="NAD(P)-binding Rossmann-fold domains"/>
    <property type="match status" value="1"/>
</dbReference>
<evidence type="ECO:0000313" key="5">
    <source>
        <dbReference type="Proteomes" id="UP000245820"/>
    </source>
</evidence>
<dbReference type="Pfam" id="PF00106">
    <property type="entry name" value="adh_short"/>
    <property type="match status" value="1"/>
</dbReference>
<sequence>MKVRDSVVLISVANRGLGRAWARLLLEAGARKVYAGARDPCGIDLPGVIPLELDITRPEQVRRAAAECGDVTLLVNNAGIVRGGHVFDDEAVDRARQELETNLFGTLAMCRAFAPILGANGGGAIVNVLSALSWISIPGAATYGMSKAATWSMTNGVRLALKPQGTQVVGLHVAFMDTDMTAGIDAPKALPHDVVAQVIAALEAGQEEVLADALTREVKRGLSLERGVYLDVFG</sequence>
<dbReference type="PRINTS" id="PR00081">
    <property type="entry name" value="GDHRDH"/>
</dbReference>
<dbReference type="RefSeq" id="WP_109347640.1">
    <property type="nucleotide sequence ID" value="NZ_CP029343.1"/>
</dbReference>
<keyword evidence="5" id="KW-1185">Reference proteome</keyword>
<dbReference type="InterPro" id="IPR036291">
    <property type="entry name" value="NAD(P)-bd_dom_sf"/>
</dbReference>
<dbReference type="NCBIfam" id="NF006117">
    <property type="entry name" value="PRK08264.1-3"/>
    <property type="match status" value="1"/>
</dbReference>
<dbReference type="PRINTS" id="PR00080">
    <property type="entry name" value="SDRFAMILY"/>
</dbReference>
<dbReference type="EMBL" id="CP029343">
    <property type="protein sequence ID" value="AWL07353.1"/>
    <property type="molecule type" value="Genomic_DNA"/>
</dbReference>
<dbReference type="OrthoDB" id="5786478at2"/>
<evidence type="ECO:0000256" key="3">
    <source>
        <dbReference type="RuleBase" id="RU000363"/>
    </source>
</evidence>
<dbReference type="PANTHER" id="PTHR43391:SF91">
    <property type="entry name" value="OS04G0390700 PROTEIN"/>
    <property type="match status" value="1"/>
</dbReference>
<evidence type="ECO:0000313" key="4">
    <source>
        <dbReference type="EMBL" id="AWL07353.1"/>
    </source>
</evidence>
<reference evidence="4 5" key="1">
    <citation type="submission" date="2018-05" db="EMBL/GenBank/DDBJ databases">
        <title>Complete genome sequence of Massilia oculi sp. nov. CCUG 43427T (=DSM 26321T), the type strain of M. oculi, and comparison with genome sequences of other Massilia strains.</title>
        <authorList>
            <person name="Zhu B."/>
        </authorList>
    </citation>
    <scope>NUCLEOTIDE SEQUENCE [LARGE SCALE GENOMIC DNA]</scope>
    <source>
        <strain evidence="4 5">CCUG 43427</strain>
    </source>
</reference>
<protein>
    <submittedName>
        <fullName evidence="4">Short chain dehydrogenase</fullName>
    </submittedName>
</protein>
<evidence type="ECO:0000256" key="2">
    <source>
        <dbReference type="ARBA" id="ARBA00023002"/>
    </source>
</evidence>
<dbReference type="InterPro" id="IPR020904">
    <property type="entry name" value="Sc_DH/Rdtase_CS"/>
</dbReference>
<dbReference type="GO" id="GO:0005829">
    <property type="term" value="C:cytosol"/>
    <property type="evidence" value="ECO:0007669"/>
    <property type="project" value="TreeGrafter"/>
</dbReference>
<organism evidence="4 5">
    <name type="scientific">Massilia oculi</name>
    <dbReference type="NCBI Taxonomy" id="945844"/>
    <lineage>
        <taxon>Bacteria</taxon>
        <taxon>Pseudomonadati</taxon>
        <taxon>Pseudomonadota</taxon>
        <taxon>Betaproteobacteria</taxon>
        <taxon>Burkholderiales</taxon>
        <taxon>Oxalobacteraceae</taxon>
        <taxon>Telluria group</taxon>
        <taxon>Massilia</taxon>
    </lineage>
</organism>
<accession>A0A2S2DPP3</accession>
<dbReference type="GO" id="GO:0016491">
    <property type="term" value="F:oxidoreductase activity"/>
    <property type="evidence" value="ECO:0007669"/>
    <property type="project" value="UniProtKB-KW"/>
</dbReference>
<dbReference type="NCBIfam" id="NF006119">
    <property type="entry name" value="PRK08264.1-5"/>
    <property type="match status" value="1"/>
</dbReference>
<comment type="similarity">
    <text evidence="1 3">Belongs to the short-chain dehydrogenases/reductases (SDR) family.</text>
</comment>
<gene>
    <name evidence="4" type="ORF">DIR46_24935</name>
</gene>
<dbReference type="PROSITE" id="PS00061">
    <property type="entry name" value="ADH_SHORT"/>
    <property type="match status" value="1"/>
</dbReference>
<evidence type="ECO:0000256" key="1">
    <source>
        <dbReference type="ARBA" id="ARBA00006484"/>
    </source>
</evidence>
<dbReference type="Proteomes" id="UP000245820">
    <property type="component" value="Chromosome"/>
</dbReference>
<dbReference type="InterPro" id="IPR002347">
    <property type="entry name" value="SDR_fam"/>
</dbReference>
<keyword evidence="2" id="KW-0560">Oxidoreductase</keyword>
<dbReference type="Gene3D" id="3.40.50.720">
    <property type="entry name" value="NAD(P)-binding Rossmann-like Domain"/>
    <property type="match status" value="1"/>
</dbReference>
<dbReference type="AlphaFoldDB" id="A0A2S2DPP3"/>
<proteinExistence type="inferred from homology"/>